<dbReference type="EMBL" id="PYGF01000006">
    <property type="protein sequence ID" value="PSL03955.1"/>
    <property type="molecule type" value="Genomic_DNA"/>
</dbReference>
<accession>A0A2P8E3A6</accession>
<name>A0A2P8E3A6_9BACT</name>
<protein>
    <recommendedName>
        <fullName evidence="3">UDP-glycosyltransferase</fullName>
    </recommendedName>
</protein>
<dbReference type="Proteomes" id="UP000240708">
    <property type="component" value="Unassembled WGS sequence"/>
</dbReference>
<reference evidence="1 2" key="1">
    <citation type="submission" date="2018-03" db="EMBL/GenBank/DDBJ databases">
        <title>Genomic Encyclopedia of Archaeal and Bacterial Type Strains, Phase II (KMG-II): from individual species to whole genera.</title>
        <authorList>
            <person name="Goeker M."/>
        </authorList>
    </citation>
    <scope>NUCLEOTIDE SEQUENCE [LARGE SCALE GENOMIC DNA]</scope>
    <source>
        <strain evidence="1 2">DSM 28057</strain>
    </source>
</reference>
<evidence type="ECO:0000313" key="1">
    <source>
        <dbReference type="EMBL" id="PSL03955.1"/>
    </source>
</evidence>
<dbReference type="SUPFAM" id="SSF53756">
    <property type="entry name" value="UDP-Glycosyltransferase/glycogen phosphorylase"/>
    <property type="match status" value="1"/>
</dbReference>
<sequence length="463" mass="53872">MILLPDGVGLRNFAYTNFVDEAKKSGLEVVFWNNTKFDLNSLGLRSIPVPRNKFHILSDLVKRAKIDLFLEHFAEIKKDEVYLSYKFKNKNKPLKSLIKNYSSFLFKFIFRIIGPLSAQKFLNFLESNTDFYKACKNQLIKEKPDFIFSTNQRALSSLAPILAAKSLGIPTSAFIFSWDNLPKATMVVDTDYYFVWSEYMENELIDYYSIGEEKIKVTGTTQFEPYYDSKNIIPKDEFYSQFGLNSDTKYICFSGDDITTSPFDPNYLRDLAELIQDYNQSKGSNEKVGILFRRCPVDKSNRYDLVLEQFKEIIKPIDPEWRVVGEAWNEVMAMPNDIKLLVSSVYYSECVVNVGSSMVFDFANFDKPCFYINYEVDENKDLNWSINQIYNYIHFRSMPDKQAVGWINSKADFFKAIHETRNSQKSMNVSITKKWFEIIVQHPVESSSKRIAKAIKSILEEQN</sequence>
<organism evidence="1 2">
    <name type="scientific">Cecembia rubra</name>
    <dbReference type="NCBI Taxonomy" id="1485585"/>
    <lineage>
        <taxon>Bacteria</taxon>
        <taxon>Pseudomonadati</taxon>
        <taxon>Bacteroidota</taxon>
        <taxon>Cytophagia</taxon>
        <taxon>Cytophagales</taxon>
        <taxon>Cyclobacteriaceae</taxon>
        <taxon>Cecembia</taxon>
    </lineage>
</organism>
<dbReference type="AlphaFoldDB" id="A0A2P8E3A6"/>
<gene>
    <name evidence="1" type="ORF">CLV48_106196</name>
</gene>
<evidence type="ECO:0008006" key="3">
    <source>
        <dbReference type="Google" id="ProtNLM"/>
    </source>
</evidence>
<evidence type="ECO:0000313" key="2">
    <source>
        <dbReference type="Proteomes" id="UP000240708"/>
    </source>
</evidence>
<proteinExistence type="predicted"/>
<keyword evidence="2" id="KW-1185">Reference proteome</keyword>
<comment type="caution">
    <text evidence="1">The sequence shown here is derived from an EMBL/GenBank/DDBJ whole genome shotgun (WGS) entry which is preliminary data.</text>
</comment>